<dbReference type="SMART" id="SM00389">
    <property type="entry name" value="HOX"/>
    <property type="match status" value="1"/>
</dbReference>
<dbReference type="Pfam" id="PF00046">
    <property type="entry name" value="Homeodomain"/>
    <property type="match status" value="1"/>
</dbReference>
<keyword evidence="6" id="KW-0804">Transcription</keyword>
<dbReference type="InterPro" id="IPR001356">
    <property type="entry name" value="HD"/>
</dbReference>
<feature type="region of interest" description="Disordered" evidence="10">
    <location>
        <begin position="209"/>
        <end position="236"/>
    </location>
</feature>
<feature type="compositionally biased region" description="Basic and acidic residues" evidence="10">
    <location>
        <begin position="209"/>
        <end position="219"/>
    </location>
</feature>
<dbReference type="PRINTS" id="PR00024">
    <property type="entry name" value="HOMEOBOX"/>
</dbReference>
<keyword evidence="7 8" id="KW-0539">Nucleus</keyword>
<evidence type="ECO:0000256" key="9">
    <source>
        <dbReference type="RuleBase" id="RU000682"/>
    </source>
</evidence>
<evidence type="ECO:0000256" key="8">
    <source>
        <dbReference type="PROSITE-ProRule" id="PRU00108"/>
    </source>
</evidence>
<organism evidence="12 13">
    <name type="scientific">Muraenolepis orangiensis</name>
    <name type="common">Patagonian moray cod</name>
    <dbReference type="NCBI Taxonomy" id="630683"/>
    <lineage>
        <taxon>Eukaryota</taxon>
        <taxon>Metazoa</taxon>
        <taxon>Chordata</taxon>
        <taxon>Craniata</taxon>
        <taxon>Vertebrata</taxon>
        <taxon>Euteleostomi</taxon>
        <taxon>Actinopterygii</taxon>
        <taxon>Neopterygii</taxon>
        <taxon>Teleostei</taxon>
        <taxon>Neoteleostei</taxon>
        <taxon>Acanthomorphata</taxon>
        <taxon>Zeiogadaria</taxon>
        <taxon>Gadariae</taxon>
        <taxon>Gadiformes</taxon>
        <taxon>Muraenolepidoidei</taxon>
        <taxon>Muraenolepididae</taxon>
        <taxon>Muraenolepis</taxon>
    </lineage>
</organism>
<protein>
    <recommendedName>
        <fullName evidence="11">Homeobox domain-containing protein</fullName>
    </recommendedName>
</protein>
<evidence type="ECO:0000256" key="6">
    <source>
        <dbReference type="ARBA" id="ARBA00023163"/>
    </source>
</evidence>
<dbReference type="InterPro" id="IPR017970">
    <property type="entry name" value="Homeobox_CS"/>
</dbReference>
<evidence type="ECO:0000256" key="7">
    <source>
        <dbReference type="ARBA" id="ARBA00023242"/>
    </source>
</evidence>
<feature type="compositionally biased region" description="Basic residues" evidence="10">
    <location>
        <begin position="220"/>
        <end position="233"/>
    </location>
</feature>
<dbReference type="InterPro" id="IPR020479">
    <property type="entry name" value="HD_metazoa"/>
</dbReference>
<dbReference type="GO" id="GO:0005634">
    <property type="term" value="C:nucleus"/>
    <property type="evidence" value="ECO:0007669"/>
    <property type="project" value="UniProtKB-SubCell"/>
</dbReference>
<evidence type="ECO:0000256" key="1">
    <source>
        <dbReference type="ARBA" id="ARBA00004123"/>
    </source>
</evidence>
<evidence type="ECO:0000256" key="10">
    <source>
        <dbReference type="SAM" id="MobiDB-lite"/>
    </source>
</evidence>
<sequence length="338" mass="36082">MLPSPVITPSTPFSVKDILKQELQSQQLLISRGGFSNCFFPRSPPACMLAGPDSPGPGGSGPADSPGPGGSGPADSPGPGGSGTSDSEERMSSYLNALEVQAGLPRDGFRDAGLEAGFPREDLHSKSCEPGGCSEELSRAARGSRPPRARRRKPRVLFSGPQVTELERRFKLQRYLSAPEREHLARSLGLSSTQVKIWFQNRRYKCKRQRQDKSLEMAGHHHHHHPHHHHPPPPRRVSVPVLVRDGRPCLAGSPNYNTSYSVGAPGPYGYSAYGYGTSGFPGSFSCSYSHLAPLPTSTSAHAFINGSLGTLNHPPGPEGPSGPEGPLGPGTPQGLRAW</sequence>
<dbReference type="GO" id="GO:0000978">
    <property type="term" value="F:RNA polymerase II cis-regulatory region sequence-specific DNA binding"/>
    <property type="evidence" value="ECO:0007669"/>
    <property type="project" value="TreeGrafter"/>
</dbReference>
<reference evidence="12" key="1">
    <citation type="submission" date="2022-07" db="EMBL/GenBank/DDBJ databases">
        <title>Chromosome-level genome of Muraenolepis orangiensis.</title>
        <authorList>
            <person name="Kim J."/>
        </authorList>
    </citation>
    <scope>NUCLEOTIDE SEQUENCE</scope>
    <source>
        <strain evidence="12">KU_S4_2022</strain>
        <tissue evidence="12">Muscle</tissue>
    </source>
</reference>
<keyword evidence="2" id="KW-0217">Developmental protein</keyword>
<dbReference type="InterPro" id="IPR050394">
    <property type="entry name" value="Homeobox_NK-like"/>
</dbReference>
<keyword evidence="13" id="KW-1185">Reference proteome</keyword>
<dbReference type="PANTHER" id="PTHR24340">
    <property type="entry name" value="HOMEOBOX PROTEIN NKX"/>
    <property type="match status" value="1"/>
</dbReference>
<evidence type="ECO:0000313" key="13">
    <source>
        <dbReference type="Proteomes" id="UP001148018"/>
    </source>
</evidence>
<dbReference type="PROSITE" id="PS00027">
    <property type="entry name" value="HOMEOBOX_1"/>
    <property type="match status" value="1"/>
</dbReference>
<dbReference type="PANTHER" id="PTHR24340:SF32">
    <property type="entry name" value="HOMEOBOX PROTEIN NKX-2.3"/>
    <property type="match status" value="1"/>
</dbReference>
<dbReference type="GO" id="GO:0000981">
    <property type="term" value="F:DNA-binding transcription factor activity, RNA polymerase II-specific"/>
    <property type="evidence" value="ECO:0007669"/>
    <property type="project" value="InterPro"/>
</dbReference>
<accession>A0A9Q0IRH9</accession>
<evidence type="ECO:0000259" key="11">
    <source>
        <dbReference type="PROSITE" id="PS50071"/>
    </source>
</evidence>
<dbReference type="OrthoDB" id="6159439at2759"/>
<dbReference type="Gene3D" id="1.10.10.60">
    <property type="entry name" value="Homeodomain-like"/>
    <property type="match status" value="1"/>
</dbReference>
<feature type="domain" description="Homeobox" evidence="11">
    <location>
        <begin position="149"/>
        <end position="209"/>
    </location>
</feature>
<evidence type="ECO:0000256" key="5">
    <source>
        <dbReference type="ARBA" id="ARBA00023155"/>
    </source>
</evidence>
<keyword evidence="3" id="KW-0805">Transcription regulation</keyword>
<feature type="region of interest" description="Disordered" evidence="10">
    <location>
        <begin position="48"/>
        <end position="90"/>
    </location>
</feature>
<feature type="compositionally biased region" description="Gly residues" evidence="10">
    <location>
        <begin position="56"/>
        <end position="83"/>
    </location>
</feature>
<evidence type="ECO:0000256" key="4">
    <source>
        <dbReference type="ARBA" id="ARBA00023125"/>
    </source>
</evidence>
<feature type="region of interest" description="Disordered" evidence="10">
    <location>
        <begin position="121"/>
        <end position="151"/>
    </location>
</feature>
<name>A0A9Q0IRH9_9TELE</name>
<proteinExistence type="predicted"/>
<feature type="DNA-binding region" description="Homeobox" evidence="8">
    <location>
        <begin position="151"/>
        <end position="210"/>
    </location>
</feature>
<dbReference type="SUPFAM" id="SSF46689">
    <property type="entry name" value="Homeodomain-like"/>
    <property type="match status" value="1"/>
</dbReference>
<keyword evidence="5 8" id="KW-0371">Homeobox</keyword>
<keyword evidence="4 8" id="KW-0238">DNA-binding</keyword>
<evidence type="ECO:0000256" key="2">
    <source>
        <dbReference type="ARBA" id="ARBA00022473"/>
    </source>
</evidence>
<dbReference type="EMBL" id="JANIIK010000038">
    <property type="protein sequence ID" value="KAJ3610587.1"/>
    <property type="molecule type" value="Genomic_DNA"/>
</dbReference>
<evidence type="ECO:0000313" key="12">
    <source>
        <dbReference type="EMBL" id="KAJ3610587.1"/>
    </source>
</evidence>
<evidence type="ECO:0000256" key="3">
    <source>
        <dbReference type="ARBA" id="ARBA00023015"/>
    </source>
</evidence>
<dbReference type="GO" id="GO:0030154">
    <property type="term" value="P:cell differentiation"/>
    <property type="evidence" value="ECO:0007669"/>
    <property type="project" value="TreeGrafter"/>
</dbReference>
<feature type="region of interest" description="Disordered" evidence="10">
    <location>
        <begin position="308"/>
        <end position="338"/>
    </location>
</feature>
<comment type="subcellular location">
    <subcellularLocation>
        <location evidence="1 8 9">Nucleus</location>
    </subcellularLocation>
</comment>
<dbReference type="PRINTS" id="PR00031">
    <property type="entry name" value="HTHREPRESSR"/>
</dbReference>
<dbReference type="InterPro" id="IPR000047">
    <property type="entry name" value="HTH_motif"/>
</dbReference>
<dbReference type="InterPro" id="IPR009057">
    <property type="entry name" value="Homeodomain-like_sf"/>
</dbReference>
<dbReference type="CDD" id="cd00086">
    <property type="entry name" value="homeodomain"/>
    <property type="match status" value="1"/>
</dbReference>
<gene>
    <name evidence="12" type="ORF">NHX12_022679</name>
</gene>
<comment type="caution">
    <text evidence="12">The sequence shown here is derived from an EMBL/GenBank/DDBJ whole genome shotgun (WGS) entry which is preliminary data.</text>
</comment>
<dbReference type="Proteomes" id="UP001148018">
    <property type="component" value="Unassembled WGS sequence"/>
</dbReference>
<dbReference type="PROSITE" id="PS50071">
    <property type="entry name" value="HOMEOBOX_2"/>
    <property type="match status" value="1"/>
</dbReference>
<dbReference type="AlphaFoldDB" id="A0A9Q0IRH9"/>